<dbReference type="SMART" id="SM00470">
    <property type="entry name" value="ParB"/>
    <property type="match status" value="1"/>
</dbReference>
<dbReference type="AlphaFoldDB" id="A0AAE3U3K2"/>
<keyword evidence="3" id="KW-1185">Reference proteome</keyword>
<proteinExistence type="predicted"/>
<dbReference type="Gene3D" id="3.90.1530.10">
    <property type="entry name" value="Conserved hypothetical protein from pyrococcus furiosus pfu- 392566-001, ParB domain"/>
    <property type="match status" value="1"/>
</dbReference>
<dbReference type="Pfam" id="PF02195">
    <property type="entry name" value="ParB_N"/>
    <property type="match status" value="1"/>
</dbReference>
<dbReference type="EMBL" id="JALDYZ010000032">
    <property type="protein sequence ID" value="MDI7925239.1"/>
    <property type="molecule type" value="Genomic_DNA"/>
</dbReference>
<feature type="domain" description="ParB-like N-terminal" evidence="1">
    <location>
        <begin position="41"/>
        <end position="132"/>
    </location>
</feature>
<dbReference type="RefSeq" id="WP_311794789.1">
    <property type="nucleotide sequence ID" value="NZ_JALDYZ010000032.1"/>
</dbReference>
<accession>A0AAE3U3K2</accession>
<sequence>MTEQNIIMEDAEPSAEELFEPTQMLRKLEADWKPIDTELLERVPISQLEVMPDLFQPREMSQKHIEDLRRAIKTAGVLDAMLVLPVGKRLIVIDGHHRMEAYKWAEVVIPVPVSYFKGEPREALFEAGRCNSKAKLPMENRERQNYAWKLVLLAQGSKADVSGASGISPSQVAIMRRVFKSLGEDAYSYSSWTRALRASSGTIATLDPDQLEEWKEAMAMEWADKLAKGFSTKMAKNPEVAAKALYHYFGRQLPLLVDELRGMIATDYGDLDGVEDDNPYF</sequence>
<dbReference type="InterPro" id="IPR036086">
    <property type="entry name" value="ParB/Sulfiredoxin_sf"/>
</dbReference>
<comment type="caution">
    <text evidence="2">The sequence shown here is derived from an EMBL/GenBank/DDBJ whole genome shotgun (WGS) entry which is preliminary data.</text>
</comment>
<dbReference type="CDD" id="cd16387">
    <property type="entry name" value="ParB_N_Srx"/>
    <property type="match status" value="1"/>
</dbReference>
<dbReference type="Proteomes" id="UP001161580">
    <property type="component" value="Unassembled WGS sequence"/>
</dbReference>
<name>A0AAE3U3K2_9HYPH</name>
<protein>
    <submittedName>
        <fullName evidence="2">ParB/RepB/Spo0J family partition protein</fullName>
    </submittedName>
</protein>
<reference evidence="2" key="1">
    <citation type="submission" date="2022-03" db="EMBL/GenBank/DDBJ databases">
        <title>Fererhizobium litorale gen. nov., sp. nov., isolated from sandy sediments of the Sea of Japan seashore.</title>
        <authorList>
            <person name="Romanenko L."/>
            <person name="Kurilenko V."/>
            <person name="Otstavnykh N."/>
            <person name="Svetashev V."/>
            <person name="Tekutyeva L."/>
            <person name="Isaeva M."/>
            <person name="Mikhailov V."/>
        </authorList>
    </citation>
    <scope>NUCLEOTIDE SEQUENCE</scope>
    <source>
        <strain evidence="2">KMM 9576</strain>
    </source>
</reference>
<evidence type="ECO:0000313" key="3">
    <source>
        <dbReference type="Proteomes" id="UP001161580"/>
    </source>
</evidence>
<gene>
    <name evidence="2" type="ORF">MRS75_24700</name>
</gene>
<dbReference type="SUPFAM" id="SSF110849">
    <property type="entry name" value="ParB/Sulfiredoxin"/>
    <property type="match status" value="1"/>
</dbReference>
<dbReference type="InterPro" id="IPR003115">
    <property type="entry name" value="ParB_N"/>
</dbReference>
<organism evidence="2 3">
    <name type="scientific">Ferirhizobium litorale</name>
    <dbReference type="NCBI Taxonomy" id="2927786"/>
    <lineage>
        <taxon>Bacteria</taxon>
        <taxon>Pseudomonadati</taxon>
        <taxon>Pseudomonadota</taxon>
        <taxon>Alphaproteobacteria</taxon>
        <taxon>Hyphomicrobiales</taxon>
        <taxon>Rhizobiaceae</taxon>
        <taxon>Ferirhizobium</taxon>
    </lineage>
</organism>
<evidence type="ECO:0000259" key="1">
    <source>
        <dbReference type="SMART" id="SM00470"/>
    </source>
</evidence>
<evidence type="ECO:0000313" key="2">
    <source>
        <dbReference type="EMBL" id="MDI7925239.1"/>
    </source>
</evidence>